<gene>
    <name evidence="2" type="ORF">L227DRAFT_652229</name>
</gene>
<feature type="compositionally biased region" description="Basic and acidic residues" evidence="1">
    <location>
        <begin position="102"/>
        <end position="113"/>
    </location>
</feature>
<dbReference type="AlphaFoldDB" id="A0A5C2SFL0"/>
<feature type="compositionally biased region" description="Polar residues" evidence="1">
    <location>
        <begin position="149"/>
        <end position="160"/>
    </location>
</feature>
<dbReference type="EMBL" id="ML122260">
    <property type="protein sequence ID" value="RPD62088.1"/>
    <property type="molecule type" value="Genomic_DNA"/>
</dbReference>
<proteinExistence type="predicted"/>
<dbReference type="OrthoDB" id="2804680at2759"/>
<feature type="region of interest" description="Disordered" evidence="1">
    <location>
        <begin position="29"/>
        <end position="300"/>
    </location>
</feature>
<reference evidence="2" key="1">
    <citation type="journal article" date="2018" name="Genome Biol. Evol.">
        <title>Genomics and development of Lentinus tigrinus, a white-rot wood-decaying mushroom with dimorphic fruiting bodies.</title>
        <authorList>
            <person name="Wu B."/>
            <person name="Xu Z."/>
            <person name="Knudson A."/>
            <person name="Carlson A."/>
            <person name="Chen N."/>
            <person name="Kovaka S."/>
            <person name="LaButti K."/>
            <person name="Lipzen A."/>
            <person name="Pennachio C."/>
            <person name="Riley R."/>
            <person name="Schakwitz W."/>
            <person name="Umezawa K."/>
            <person name="Ohm R.A."/>
            <person name="Grigoriev I.V."/>
            <person name="Nagy L.G."/>
            <person name="Gibbons J."/>
            <person name="Hibbett D."/>
        </authorList>
    </citation>
    <scope>NUCLEOTIDE SEQUENCE [LARGE SCALE GENOMIC DNA]</scope>
    <source>
        <strain evidence="2">ALCF2SS1-6</strain>
    </source>
</reference>
<feature type="region of interest" description="Disordered" evidence="1">
    <location>
        <begin position="451"/>
        <end position="477"/>
    </location>
</feature>
<name>A0A5C2SFL0_9APHY</name>
<sequence>MSQAPSQQSPKIVLPRHVHLRPLVAVLANGDPHYPATPGSSEAADDNPNPITSPDELGAHHPAKPDSQSSADTNAPAWTALATTSDEEDGLLSDSQATTPEPDDKPSASDGRPRPNATRIRQSPLKVAARGAFNPTKPFAVVNSHNDDTPTTLSKLSNNMPLLWLPPPKPSSVGAASHTPSKRKPSQTSPDASGKPHSKRPKHAPSRTTIRIPPMKPSPNTSAYPSIKLVYSKLGPGSKGQPAHSNATATRNNGDSTSVAVHPASFPVEAEEDGEKTPSRVMQRVDSNTPARLGPPKQPVTMGDANFVEGKEVDDALDTHVSAIRILPQYAQSPKGNKSDIIRLHVALRALQHGGVDKGKRRAHSPWTVPRWSKAGEFKERLDSFYGPGDINRGLGKGPVNAKRPSADEDQLVLTAPDVTVSLDQSDVMVASGTALAEDEDDTDTLLQGMRRGRIEHPSPGKGTRTSDVRNISPEIV</sequence>
<dbReference type="Proteomes" id="UP000313359">
    <property type="component" value="Unassembled WGS sequence"/>
</dbReference>
<protein>
    <submittedName>
        <fullName evidence="2">Uncharacterized protein</fullName>
    </submittedName>
</protein>
<organism evidence="2 3">
    <name type="scientific">Lentinus tigrinus ALCF2SS1-6</name>
    <dbReference type="NCBI Taxonomy" id="1328759"/>
    <lineage>
        <taxon>Eukaryota</taxon>
        <taxon>Fungi</taxon>
        <taxon>Dikarya</taxon>
        <taxon>Basidiomycota</taxon>
        <taxon>Agaricomycotina</taxon>
        <taxon>Agaricomycetes</taxon>
        <taxon>Polyporales</taxon>
        <taxon>Polyporaceae</taxon>
        <taxon>Lentinus</taxon>
    </lineage>
</organism>
<keyword evidence="3" id="KW-1185">Reference proteome</keyword>
<feature type="compositionally biased region" description="Polar residues" evidence="1">
    <location>
        <begin position="243"/>
        <end position="259"/>
    </location>
</feature>
<accession>A0A5C2SFL0</accession>
<evidence type="ECO:0000313" key="2">
    <source>
        <dbReference type="EMBL" id="RPD62088.1"/>
    </source>
</evidence>
<evidence type="ECO:0000313" key="3">
    <source>
        <dbReference type="Proteomes" id="UP000313359"/>
    </source>
</evidence>
<feature type="compositionally biased region" description="Basic residues" evidence="1">
    <location>
        <begin position="196"/>
        <end position="205"/>
    </location>
</feature>
<evidence type="ECO:0000256" key="1">
    <source>
        <dbReference type="SAM" id="MobiDB-lite"/>
    </source>
</evidence>